<protein>
    <submittedName>
        <fullName evidence="1">Uncharacterized protein</fullName>
    </submittedName>
</protein>
<organism evidence="1 2">
    <name type="scientific">Halanaerobium saccharolyticum</name>
    <dbReference type="NCBI Taxonomy" id="43595"/>
    <lineage>
        <taxon>Bacteria</taxon>
        <taxon>Bacillati</taxon>
        <taxon>Bacillota</taxon>
        <taxon>Clostridia</taxon>
        <taxon>Halanaerobiales</taxon>
        <taxon>Halanaerobiaceae</taxon>
        <taxon>Halanaerobium</taxon>
    </lineage>
</organism>
<dbReference type="SUPFAM" id="SSF51569">
    <property type="entry name" value="Aldolase"/>
    <property type="match status" value="1"/>
</dbReference>
<reference evidence="1 2" key="1">
    <citation type="submission" date="2019-03" db="EMBL/GenBank/DDBJ databases">
        <title>Subsurface microbial communities from deep shales in Ohio and West Virginia, USA.</title>
        <authorList>
            <person name="Wrighton K."/>
        </authorList>
    </citation>
    <scope>NUCLEOTIDE SEQUENCE [LARGE SCALE GENOMIC DNA]</scope>
    <source>
        <strain evidence="1 2">MA284_T2</strain>
    </source>
</reference>
<dbReference type="InterPro" id="IPR013785">
    <property type="entry name" value="Aldolase_TIM"/>
</dbReference>
<name>A0A4R6M0D1_9FIRM</name>
<evidence type="ECO:0000313" key="1">
    <source>
        <dbReference type="EMBL" id="TDO94366.1"/>
    </source>
</evidence>
<proteinExistence type="predicted"/>
<dbReference type="EMBL" id="SNWX01000003">
    <property type="protein sequence ID" value="TDO94366.1"/>
    <property type="molecule type" value="Genomic_DNA"/>
</dbReference>
<gene>
    <name evidence="1" type="ORF">DFR79_10344</name>
</gene>
<sequence>MNNIYVPIIIFLNADNKIKYERTSEMISKYKNMGIKNFFIESDNYNTSNLNCLNYYNKIFKILPENSNVIIDLVLNQYFDLDEIIKKIENHNNLVFSLNISAKFVEDYKKNKNYISKYLNKNITLYLEMAPQALKHIEVNNLIRKTNIKGIILLTDYDTDFDITKIEIYKKNNKNLEIIYKSDDLFLTALRNNNSIISSYSFIFIEEFNKIWNSYKNENNIKAVFFQEKLNKKLKVLKKFDYYEVLKFYYEKSGECFLKEVDCCSVELNRKEKNRLIKIFN</sequence>
<accession>A0A4R6M0D1</accession>
<dbReference type="AlphaFoldDB" id="A0A4R6M0D1"/>
<dbReference type="RefSeq" id="WP_133514008.1">
    <property type="nucleotide sequence ID" value="NZ_SNWX01000003.1"/>
</dbReference>
<evidence type="ECO:0000313" key="2">
    <source>
        <dbReference type="Proteomes" id="UP000295064"/>
    </source>
</evidence>
<dbReference type="Gene3D" id="3.20.20.70">
    <property type="entry name" value="Aldolase class I"/>
    <property type="match status" value="1"/>
</dbReference>
<dbReference type="OrthoDB" id="1931368at2"/>
<comment type="caution">
    <text evidence="1">The sequence shown here is derived from an EMBL/GenBank/DDBJ whole genome shotgun (WGS) entry which is preliminary data.</text>
</comment>
<dbReference type="Proteomes" id="UP000295064">
    <property type="component" value="Unassembled WGS sequence"/>
</dbReference>